<evidence type="ECO:0000313" key="1">
    <source>
        <dbReference type="EMBL" id="KAJ4835751.1"/>
    </source>
</evidence>
<dbReference type="GO" id="GO:0005759">
    <property type="term" value="C:mitochondrial matrix"/>
    <property type="evidence" value="ECO:0007669"/>
    <property type="project" value="InterPro"/>
</dbReference>
<reference evidence="1" key="1">
    <citation type="submission" date="2022-02" db="EMBL/GenBank/DDBJ databases">
        <authorList>
            <person name="Henning P.M."/>
            <person name="McCubbin A.G."/>
            <person name="Shore J.S."/>
        </authorList>
    </citation>
    <scope>NUCLEOTIDE SEQUENCE</scope>
    <source>
        <strain evidence="1">F60SS</strain>
        <tissue evidence="1">Leaves</tissue>
    </source>
</reference>
<dbReference type="InterPro" id="IPR003428">
    <property type="entry name" value="MAM33"/>
</dbReference>
<dbReference type="Pfam" id="PF02330">
    <property type="entry name" value="MAM33"/>
    <property type="match status" value="1"/>
</dbReference>
<protein>
    <recommendedName>
        <fullName evidence="3">Mitochondrial glycoprotein</fullName>
    </recommendedName>
</protein>
<name>A0A9Q0FQK0_9ROSI</name>
<dbReference type="FunFam" id="3.10.280.10:FF:000006">
    <property type="entry name" value="Mitochondrial glycoprotein, expressed"/>
    <property type="match status" value="1"/>
</dbReference>
<dbReference type="EMBL" id="JAKUCV010004310">
    <property type="protein sequence ID" value="KAJ4835751.1"/>
    <property type="molecule type" value="Genomic_DNA"/>
</dbReference>
<dbReference type="AlphaFoldDB" id="A0A9Q0FQK0"/>
<proteinExistence type="predicted"/>
<comment type="caution">
    <text evidence="1">The sequence shown here is derived from an EMBL/GenBank/DDBJ whole genome shotgun (WGS) entry which is preliminary data.</text>
</comment>
<accession>A0A9Q0FQK0</accession>
<dbReference type="SUPFAM" id="SSF54529">
    <property type="entry name" value="Mitochondrial glycoprotein MAM33-like"/>
    <property type="match status" value="1"/>
</dbReference>
<sequence length="212" mass="23423">MPRVTPILRRGSKAVEDLNLLKVLQSEINHELSIPSQDSASGAIEGFEVDWDSSEAQDVVLRRKCMSGEEVAVSALLGPETSTEGSAFPRQVLMKVCVKKPGLSSVLQFDCGVYGKGTSSSQFDILHAWYLHSATSPNTAAYRGPEFRTLDPHLQEALKEYLEARGISESFMNSLLLYLHRKEQGQYVNWLQKLESLVGKDQTCGTSDPNGF</sequence>
<dbReference type="PANTHER" id="PTHR10826:SF1">
    <property type="entry name" value="COMPLEMENT COMPONENT 1 Q SUBCOMPONENT-BINDING PROTEIN, MITOCHONDRIAL"/>
    <property type="match status" value="1"/>
</dbReference>
<dbReference type="Gene3D" id="3.10.280.10">
    <property type="entry name" value="Mitochondrial glycoprotein"/>
    <property type="match status" value="1"/>
</dbReference>
<evidence type="ECO:0000313" key="2">
    <source>
        <dbReference type="Proteomes" id="UP001141552"/>
    </source>
</evidence>
<gene>
    <name evidence="1" type="ORF">Tsubulata_015922</name>
</gene>
<evidence type="ECO:0008006" key="3">
    <source>
        <dbReference type="Google" id="ProtNLM"/>
    </source>
</evidence>
<reference evidence="1" key="2">
    <citation type="journal article" date="2023" name="Plants (Basel)">
        <title>Annotation of the Turnera subulata (Passifloraceae) Draft Genome Reveals the S-Locus Evolved after the Divergence of Turneroideae from Passifloroideae in a Stepwise Manner.</title>
        <authorList>
            <person name="Henning P.M."/>
            <person name="Roalson E.H."/>
            <person name="Mir W."/>
            <person name="McCubbin A.G."/>
            <person name="Shore J.S."/>
        </authorList>
    </citation>
    <scope>NUCLEOTIDE SEQUENCE</scope>
    <source>
        <strain evidence="1">F60SS</strain>
    </source>
</reference>
<dbReference type="Proteomes" id="UP001141552">
    <property type="component" value="Unassembled WGS sequence"/>
</dbReference>
<dbReference type="InterPro" id="IPR036561">
    <property type="entry name" value="MAM33_sf"/>
</dbReference>
<organism evidence="1 2">
    <name type="scientific">Turnera subulata</name>
    <dbReference type="NCBI Taxonomy" id="218843"/>
    <lineage>
        <taxon>Eukaryota</taxon>
        <taxon>Viridiplantae</taxon>
        <taxon>Streptophyta</taxon>
        <taxon>Embryophyta</taxon>
        <taxon>Tracheophyta</taxon>
        <taxon>Spermatophyta</taxon>
        <taxon>Magnoliopsida</taxon>
        <taxon>eudicotyledons</taxon>
        <taxon>Gunneridae</taxon>
        <taxon>Pentapetalae</taxon>
        <taxon>rosids</taxon>
        <taxon>fabids</taxon>
        <taxon>Malpighiales</taxon>
        <taxon>Passifloraceae</taxon>
        <taxon>Turnera</taxon>
    </lineage>
</organism>
<dbReference type="PANTHER" id="PTHR10826">
    <property type="entry name" value="COMPLEMENT COMPONENT 1"/>
    <property type="match status" value="1"/>
</dbReference>
<dbReference type="OrthoDB" id="278212at2759"/>
<keyword evidence="2" id="KW-1185">Reference proteome</keyword>